<dbReference type="PROSITE" id="PS51755">
    <property type="entry name" value="OMPR_PHOB"/>
    <property type="match status" value="1"/>
</dbReference>
<feature type="modified residue" description="4-aspartylphosphate" evidence="8">
    <location>
        <position position="59"/>
    </location>
</feature>
<dbReference type="GO" id="GO:0032993">
    <property type="term" value="C:protein-DNA complex"/>
    <property type="evidence" value="ECO:0007669"/>
    <property type="project" value="TreeGrafter"/>
</dbReference>
<evidence type="ECO:0000313" key="13">
    <source>
        <dbReference type="EMBL" id="RCF46310.1"/>
    </source>
</evidence>
<dbReference type="EMBL" id="PUTQ01000029">
    <property type="protein sequence ID" value="RCF46310.1"/>
    <property type="molecule type" value="Genomic_DNA"/>
</dbReference>
<dbReference type="GO" id="GO:0000976">
    <property type="term" value="F:transcription cis-regulatory region binding"/>
    <property type="evidence" value="ECO:0007669"/>
    <property type="project" value="TreeGrafter"/>
</dbReference>
<comment type="caution">
    <text evidence="12">The sequence shown here is derived from an EMBL/GenBank/DDBJ whole genome shotgun (WGS) entry which is preliminary data.</text>
</comment>
<feature type="DNA-binding region" description="OmpR/PhoB-type" evidence="9">
    <location>
        <begin position="138"/>
        <end position="238"/>
    </location>
</feature>
<dbReference type="Gene3D" id="3.40.50.2300">
    <property type="match status" value="1"/>
</dbReference>
<dbReference type="SUPFAM" id="SSF46894">
    <property type="entry name" value="C-terminal effector domain of the bipartite response regulators"/>
    <property type="match status" value="1"/>
</dbReference>
<dbReference type="SUPFAM" id="SSF52172">
    <property type="entry name" value="CheY-like"/>
    <property type="match status" value="1"/>
</dbReference>
<dbReference type="Gene3D" id="1.10.10.10">
    <property type="entry name" value="Winged helix-like DNA-binding domain superfamily/Winged helix DNA-binding domain"/>
    <property type="match status" value="1"/>
</dbReference>
<reference evidence="13 14" key="2">
    <citation type="journal article" date="2018" name="PLoS ONE">
        <title>Phenotypic characterization and whole genome analysis of extended-spectrum beta-lactamase-producing bacteria isolated from dogs in Germany.</title>
        <authorList>
            <person name="Boehmer T."/>
            <person name="Vogler A.J."/>
            <person name="Thomas A."/>
            <person name="Sauer S."/>
            <person name="Hergenroether M."/>
            <person name="Straubinger R.K."/>
            <person name="Birdsell D."/>
            <person name="Keim P."/>
            <person name="Sahl J.W."/>
            <person name="Williamson C.H."/>
            <person name="Riehm J.M."/>
        </authorList>
    </citation>
    <scope>NUCLEOTIDE SEQUENCE [LARGE SCALE GENOMIC DNA]</scope>
    <source>
        <strain evidence="13 14">AFG_SD03_1510_Ahy_093</strain>
    </source>
</reference>
<dbReference type="Proteomes" id="UP000859505">
    <property type="component" value="Unassembled WGS sequence"/>
</dbReference>
<reference evidence="12" key="5">
    <citation type="submission" date="2020-01" db="EMBL/GenBank/DDBJ databases">
        <authorList>
            <consortium name="NCBI Pathogen Detection Project"/>
        </authorList>
    </citation>
    <scope>NUCLEOTIDE SEQUENCE</scope>
    <source>
        <strain evidence="12">OLC2673_Aeromonas</strain>
    </source>
</reference>
<accession>A0A1V2F108</accession>
<evidence type="ECO:0000256" key="5">
    <source>
        <dbReference type="ARBA" id="ARBA00023015"/>
    </source>
</evidence>
<dbReference type="PANTHER" id="PTHR48111">
    <property type="entry name" value="REGULATOR OF RPOS"/>
    <property type="match status" value="1"/>
</dbReference>
<dbReference type="PANTHER" id="PTHR48111:SF4">
    <property type="entry name" value="DNA-BINDING DUAL TRANSCRIPTIONAL REGULATOR OMPR"/>
    <property type="match status" value="1"/>
</dbReference>
<keyword evidence="2" id="KW-0963">Cytoplasm</keyword>
<dbReference type="PROSITE" id="PS50110">
    <property type="entry name" value="RESPONSE_REGULATORY"/>
    <property type="match status" value="1"/>
</dbReference>
<evidence type="ECO:0000313" key="14">
    <source>
        <dbReference type="Proteomes" id="UP000253075"/>
    </source>
</evidence>
<dbReference type="InterPro" id="IPR036388">
    <property type="entry name" value="WH-like_DNA-bd_sf"/>
</dbReference>
<evidence type="ECO:0000256" key="8">
    <source>
        <dbReference type="PROSITE-ProRule" id="PRU00169"/>
    </source>
</evidence>
<comment type="subcellular location">
    <subcellularLocation>
        <location evidence="1">Cytoplasm</location>
    </subcellularLocation>
</comment>
<reference evidence="13" key="4">
    <citation type="submission" date="2018-02" db="EMBL/GenBank/DDBJ databases">
        <authorList>
            <person name="Williamson C."/>
        </authorList>
    </citation>
    <scope>NUCLEOTIDE SEQUENCE</scope>
    <source>
        <strain evidence="13">AFG_SD03_1510_Ahy_093</strain>
    </source>
</reference>
<sequence>MHIHMSTSKQLLIVDDDQEIRELLNEYLTRAGFEVLTAAEGNEMRKQLAQHNPDLIILDIMMPGDDGFTLCQQIRRDSQVPIIMLTAASDEADRVIGLELGADDYIAKPFSPRELQARIKALLRRAEFRQPEKEKEPSRRLRFAEWTLDTLSHQLTHEDGSLLDLSGSDALLLGMFLQQPGVVLDRDTISDATRGRESLPMERGIDVQISRLRQKLGDNGKSPRIIKTIRGSGYMLIAEVHEIP</sequence>
<dbReference type="GO" id="GO:0006355">
    <property type="term" value="P:regulation of DNA-templated transcription"/>
    <property type="evidence" value="ECO:0007669"/>
    <property type="project" value="InterPro"/>
</dbReference>
<dbReference type="FunFam" id="3.40.50.2300:FF:000001">
    <property type="entry name" value="DNA-binding response regulator PhoB"/>
    <property type="match status" value="1"/>
</dbReference>
<keyword evidence="6 9" id="KW-0238">DNA-binding</keyword>
<dbReference type="InterPro" id="IPR001867">
    <property type="entry name" value="OmpR/PhoB-type_DNA-bd"/>
</dbReference>
<evidence type="ECO:0000256" key="4">
    <source>
        <dbReference type="ARBA" id="ARBA00023012"/>
    </source>
</evidence>
<dbReference type="CDD" id="cd00383">
    <property type="entry name" value="trans_reg_C"/>
    <property type="match status" value="1"/>
</dbReference>
<evidence type="ECO:0000259" key="10">
    <source>
        <dbReference type="PROSITE" id="PS50110"/>
    </source>
</evidence>
<evidence type="ECO:0000256" key="6">
    <source>
        <dbReference type="ARBA" id="ARBA00023125"/>
    </source>
</evidence>
<dbReference type="InterPro" id="IPR001789">
    <property type="entry name" value="Sig_transdc_resp-reg_receiver"/>
</dbReference>
<evidence type="ECO:0000256" key="2">
    <source>
        <dbReference type="ARBA" id="ARBA00022490"/>
    </source>
</evidence>
<evidence type="ECO:0000313" key="12">
    <source>
        <dbReference type="EMBL" id="HAT6346782.1"/>
    </source>
</evidence>
<name>A0A1V2F108_AERHY</name>
<dbReference type="Proteomes" id="UP000253075">
    <property type="component" value="Unassembled WGS sequence"/>
</dbReference>
<feature type="domain" description="Response regulatory" evidence="10">
    <location>
        <begin position="10"/>
        <end position="123"/>
    </location>
</feature>
<feature type="domain" description="OmpR/PhoB-type" evidence="11">
    <location>
        <begin position="138"/>
        <end position="238"/>
    </location>
</feature>
<dbReference type="GO" id="GO:0005829">
    <property type="term" value="C:cytosol"/>
    <property type="evidence" value="ECO:0007669"/>
    <property type="project" value="TreeGrafter"/>
</dbReference>
<reference evidence="12" key="1">
    <citation type="journal article" date="2018" name="Genome Biol.">
        <title>SKESA: strategic k-mer extension for scrupulous assemblies.</title>
        <authorList>
            <person name="Souvorov A."/>
            <person name="Agarwala R."/>
            <person name="Lipman D.J."/>
        </authorList>
    </citation>
    <scope>NUCLEOTIDE SEQUENCE</scope>
    <source>
        <strain evidence="12">OLC2673_Aeromonas</strain>
    </source>
</reference>
<evidence type="ECO:0000256" key="7">
    <source>
        <dbReference type="ARBA" id="ARBA00023163"/>
    </source>
</evidence>
<keyword evidence="7" id="KW-0804">Transcription</keyword>
<evidence type="ECO:0000259" key="11">
    <source>
        <dbReference type="PROSITE" id="PS51755"/>
    </source>
</evidence>
<organism evidence="12 15">
    <name type="scientific">Aeromonas hydrophila</name>
    <dbReference type="NCBI Taxonomy" id="644"/>
    <lineage>
        <taxon>Bacteria</taxon>
        <taxon>Pseudomonadati</taxon>
        <taxon>Pseudomonadota</taxon>
        <taxon>Gammaproteobacteria</taxon>
        <taxon>Aeromonadales</taxon>
        <taxon>Aeromonadaceae</taxon>
        <taxon>Aeromonas</taxon>
    </lineage>
</organism>
<evidence type="ECO:0000256" key="1">
    <source>
        <dbReference type="ARBA" id="ARBA00004496"/>
    </source>
</evidence>
<proteinExistence type="predicted"/>
<dbReference type="SMART" id="SM00862">
    <property type="entry name" value="Trans_reg_C"/>
    <property type="match status" value="1"/>
</dbReference>
<reference evidence="14" key="3">
    <citation type="submission" date="2018-02" db="EMBL/GenBank/DDBJ databases">
        <title>Phenotypic characterization and whole genome analysis of multidrug-resistant, extended-spectrum beta-lactamase-producing bacteria isolated from dogs in Germany.</title>
        <authorList>
            <person name="Williamson C."/>
        </authorList>
    </citation>
    <scope>NUCLEOTIDE SEQUENCE [LARGE SCALE GENOMIC DNA]</scope>
    <source>
        <strain evidence="14">AFG_SD03_1510_Ahy_093</strain>
    </source>
</reference>
<evidence type="ECO:0000313" key="15">
    <source>
        <dbReference type="Proteomes" id="UP000859505"/>
    </source>
</evidence>
<dbReference type="InterPro" id="IPR016032">
    <property type="entry name" value="Sig_transdc_resp-reg_C-effctor"/>
</dbReference>
<keyword evidence="4" id="KW-0902">Two-component regulatory system</keyword>
<dbReference type="Pfam" id="PF00072">
    <property type="entry name" value="Response_reg"/>
    <property type="match status" value="1"/>
</dbReference>
<keyword evidence="3 8" id="KW-0597">Phosphoprotein</keyword>
<gene>
    <name evidence="13" type="ORF">C6C11_18220</name>
    <name evidence="12" type="ORF">JAJ28_004600</name>
</gene>
<evidence type="ECO:0000256" key="9">
    <source>
        <dbReference type="PROSITE-ProRule" id="PRU01091"/>
    </source>
</evidence>
<dbReference type="Pfam" id="PF00486">
    <property type="entry name" value="Trans_reg_C"/>
    <property type="match status" value="1"/>
</dbReference>
<dbReference type="InterPro" id="IPR039420">
    <property type="entry name" value="WalR-like"/>
</dbReference>
<dbReference type="GO" id="GO:0000156">
    <property type="term" value="F:phosphorelay response regulator activity"/>
    <property type="evidence" value="ECO:0007669"/>
    <property type="project" value="TreeGrafter"/>
</dbReference>
<dbReference type="EMBL" id="DACTUL010000073">
    <property type="protein sequence ID" value="HAT6346782.1"/>
    <property type="molecule type" value="Genomic_DNA"/>
</dbReference>
<dbReference type="FunFam" id="1.10.10.10:FF:000099">
    <property type="entry name" value="Two-component system response regulator TorR"/>
    <property type="match status" value="1"/>
</dbReference>
<dbReference type="Gene3D" id="6.10.250.690">
    <property type="match status" value="1"/>
</dbReference>
<dbReference type="AlphaFoldDB" id="A0A1V2F108"/>
<protein>
    <submittedName>
        <fullName evidence="13">DNA-binding response regulator</fullName>
    </submittedName>
    <submittedName>
        <fullName evidence="12">Response regulator transcription factor</fullName>
    </submittedName>
</protein>
<keyword evidence="5" id="KW-0805">Transcription regulation</keyword>
<dbReference type="InterPro" id="IPR011006">
    <property type="entry name" value="CheY-like_superfamily"/>
</dbReference>
<evidence type="ECO:0000256" key="3">
    <source>
        <dbReference type="ARBA" id="ARBA00022553"/>
    </source>
</evidence>
<dbReference type="SMART" id="SM00448">
    <property type="entry name" value="REC"/>
    <property type="match status" value="1"/>
</dbReference>